<dbReference type="SUPFAM" id="SSF51735">
    <property type="entry name" value="NAD(P)-binding Rossmann-fold domains"/>
    <property type="match status" value="1"/>
</dbReference>
<feature type="domain" description="D-isomer specific 2-hydroxyacid dehydrogenase NAD-binding" evidence="4">
    <location>
        <begin position="53"/>
        <end position="93"/>
    </location>
</feature>
<dbReference type="AlphaFoldDB" id="A0A7C8ZY22"/>
<evidence type="ECO:0000256" key="1">
    <source>
        <dbReference type="ARBA" id="ARBA00022723"/>
    </source>
</evidence>
<dbReference type="EMBL" id="GISG01181246">
    <property type="protein sequence ID" value="MBA4653896.1"/>
    <property type="molecule type" value="Transcribed_RNA"/>
</dbReference>
<dbReference type="GO" id="GO:0016616">
    <property type="term" value="F:oxidoreductase activity, acting on the CH-OH group of donors, NAD or NADP as acceptor"/>
    <property type="evidence" value="ECO:0007669"/>
    <property type="project" value="InterPro"/>
</dbReference>
<dbReference type="Pfam" id="PF02826">
    <property type="entry name" value="2-Hacid_dh_C"/>
    <property type="match status" value="1"/>
</dbReference>
<proteinExistence type="predicted"/>
<dbReference type="GO" id="GO:0051287">
    <property type="term" value="F:NAD binding"/>
    <property type="evidence" value="ECO:0007669"/>
    <property type="project" value="InterPro"/>
</dbReference>
<evidence type="ECO:0000259" key="4">
    <source>
        <dbReference type="Pfam" id="PF02826"/>
    </source>
</evidence>
<protein>
    <recommendedName>
        <fullName evidence="4">D-isomer specific 2-hydroxyacid dehydrogenase NAD-binding domain-containing protein</fullName>
    </recommendedName>
</protein>
<reference evidence="5" key="1">
    <citation type="journal article" date="2013" name="J. Plant Res.">
        <title>Effect of fungi and light on seed germination of three Opuntia species from semiarid lands of central Mexico.</title>
        <authorList>
            <person name="Delgado-Sanchez P."/>
            <person name="Jimenez-Bremont J.F."/>
            <person name="Guerrero-Gonzalez Mde L."/>
            <person name="Flores J."/>
        </authorList>
    </citation>
    <scope>NUCLEOTIDE SEQUENCE</scope>
    <source>
        <tissue evidence="5">Cladode</tissue>
    </source>
</reference>
<evidence type="ECO:0000313" key="5">
    <source>
        <dbReference type="EMBL" id="MBA4653896.1"/>
    </source>
</evidence>
<dbReference type="InterPro" id="IPR047109">
    <property type="entry name" value="CAD-like"/>
</dbReference>
<evidence type="ECO:0000256" key="2">
    <source>
        <dbReference type="ARBA" id="ARBA00022833"/>
    </source>
</evidence>
<organism evidence="5">
    <name type="scientific">Opuntia streptacantha</name>
    <name type="common">Prickly pear cactus</name>
    <name type="synonym">Opuntia cardona</name>
    <dbReference type="NCBI Taxonomy" id="393608"/>
    <lineage>
        <taxon>Eukaryota</taxon>
        <taxon>Viridiplantae</taxon>
        <taxon>Streptophyta</taxon>
        <taxon>Embryophyta</taxon>
        <taxon>Tracheophyta</taxon>
        <taxon>Spermatophyta</taxon>
        <taxon>Magnoliopsida</taxon>
        <taxon>eudicotyledons</taxon>
        <taxon>Gunneridae</taxon>
        <taxon>Pentapetalae</taxon>
        <taxon>Caryophyllales</taxon>
        <taxon>Cactineae</taxon>
        <taxon>Cactaceae</taxon>
        <taxon>Opuntioideae</taxon>
        <taxon>Opuntia</taxon>
    </lineage>
</organism>
<dbReference type="Gene3D" id="3.90.180.10">
    <property type="entry name" value="Medium-chain alcohol dehydrogenases, catalytic domain"/>
    <property type="match status" value="1"/>
</dbReference>
<dbReference type="InterPro" id="IPR036291">
    <property type="entry name" value="NAD(P)-bd_dom_sf"/>
</dbReference>
<keyword evidence="1" id="KW-0479">Metal-binding</keyword>
<dbReference type="GO" id="GO:0046872">
    <property type="term" value="F:metal ion binding"/>
    <property type="evidence" value="ECO:0007669"/>
    <property type="project" value="UniProtKB-KW"/>
</dbReference>
<keyword evidence="3" id="KW-0560">Oxidoreductase</keyword>
<name>A0A7C8ZY22_OPUST</name>
<sequence length="123" mass="13327">MMAQKHRGFSDSMVVDEHFAVQIPDNVALDAIAPFFCAGITVYSPMKHFQLDKPGLHIGIVGLGALGHVAVKFAKAFGAQVTVISNSSKDKDEAINHFGTDSFLVFHKPKHLQAANGDHGWDN</sequence>
<dbReference type="PANTHER" id="PTHR42683">
    <property type="entry name" value="ALDEHYDE REDUCTASE"/>
    <property type="match status" value="1"/>
</dbReference>
<keyword evidence="2" id="KW-0862">Zinc</keyword>
<dbReference type="InterPro" id="IPR006140">
    <property type="entry name" value="D-isomer_DH_NAD-bd"/>
</dbReference>
<accession>A0A7C8ZY22</accession>
<dbReference type="Gene3D" id="3.40.50.720">
    <property type="entry name" value="NAD(P)-binding Rossmann-like Domain"/>
    <property type="match status" value="1"/>
</dbReference>
<evidence type="ECO:0000256" key="3">
    <source>
        <dbReference type="ARBA" id="ARBA00023002"/>
    </source>
</evidence>
<reference evidence="5" key="2">
    <citation type="submission" date="2020-07" db="EMBL/GenBank/DDBJ databases">
        <authorList>
            <person name="Vera ALvarez R."/>
            <person name="Arias-Moreno D.M."/>
            <person name="Jimenez-Jacinto V."/>
            <person name="Jimenez-Bremont J.F."/>
            <person name="Swaminathan K."/>
            <person name="Moose S.P."/>
            <person name="Guerrero-Gonzalez M.L."/>
            <person name="Marino-Ramirez L."/>
            <person name="Landsman D."/>
            <person name="Rodriguez-Kessler M."/>
            <person name="Delgado-Sanchez P."/>
        </authorList>
    </citation>
    <scope>NUCLEOTIDE SEQUENCE</scope>
    <source>
        <tissue evidence="5">Cladode</tissue>
    </source>
</reference>